<sequence>MTPQDPLQALHPLREPAPIGWWPPAPGWWFLAALCLGLLTALAVWGWRRYQRNRYRRQAITELEALGADLLPDNERVQQINAVLKRAALMAYSATRVAPLGGDDWIRFLDATLPHKRRAFAGIDGDILYTPEPSPATAEAFAKAAAIWVRHHQREIADA</sequence>
<reference evidence="2 3" key="1">
    <citation type="submission" date="2019-03" db="EMBL/GenBank/DDBJ databases">
        <title>Genomic Encyclopedia of Type Strains, Phase IV (KMG-IV): sequencing the most valuable type-strain genomes for metagenomic binning, comparative biology and taxonomic classification.</title>
        <authorList>
            <person name="Goeker M."/>
        </authorList>
    </citation>
    <scope>NUCLEOTIDE SEQUENCE [LARGE SCALE GENOMIC DNA]</scope>
    <source>
        <strain evidence="2 3">DSM 23344</strain>
    </source>
</reference>
<accession>A0A4R2KN93</accession>
<dbReference type="OrthoDB" id="283083at2"/>
<keyword evidence="1" id="KW-0472">Membrane</keyword>
<comment type="caution">
    <text evidence="2">The sequence shown here is derived from an EMBL/GenBank/DDBJ whole genome shotgun (WGS) entry which is preliminary data.</text>
</comment>
<gene>
    <name evidence="2" type="ORF">EV688_10738</name>
</gene>
<evidence type="ECO:0000313" key="3">
    <source>
        <dbReference type="Proteomes" id="UP000294980"/>
    </source>
</evidence>
<dbReference type="InterPro" id="IPR025489">
    <property type="entry name" value="DUF4381"/>
</dbReference>
<dbReference type="EMBL" id="SLWX01000007">
    <property type="protein sequence ID" value="TCO75621.1"/>
    <property type="molecule type" value="Genomic_DNA"/>
</dbReference>
<feature type="transmembrane region" description="Helical" evidence="1">
    <location>
        <begin position="28"/>
        <end position="47"/>
    </location>
</feature>
<protein>
    <submittedName>
        <fullName evidence="2">Uncharacterized protein DUF4381</fullName>
    </submittedName>
</protein>
<name>A0A4R2KN93_9GAMM</name>
<organism evidence="2 3">
    <name type="scientific">Chromatocurvus halotolerans</name>
    <dbReference type="NCBI Taxonomy" id="1132028"/>
    <lineage>
        <taxon>Bacteria</taxon>
        <taxon>Pseudomonadati</taxon>
        <taxon>Pseudomonadota</taxon>
        <taxon>Gammaproteobacteria</taxon>
        <taxon>Cellvibrionales</taxon>
        <taxon>Halieaceae</taxon>
        <taxon>Chromatocurvus</taxon>
    </lineage>
</organism>
<keyword evidence="1" id="KW-0812">Transmembrane</keyword>
<dbReference type="Proteomes" id="UP000294980">
    <property type="component" value="Unassembled WGS sequence"/>
</dbReference>
<evidence type="ECO:0000313" key="2">
    <source>
        <dbReference type="EMBL" id="TCO75621.1"/>
    </source>
</evidence>
<keyword evidence="1" id="KW-1133">Transmembrane helix</keyword>
<keyword evidence="3" id="KW-1185">Reference proteome</keyword>
<proteinExistence type="predicted"/>
<evidence type="ECO:0000256" key="1">
    <source>
        <dbReference type="SAM" id="Phobius"/>
    </source>
</evidence>
<dbReference type="AlphaFoldDB" id="A0A4R2KN93"/>
<dbReference type="RefSeq" id="WP_117317647.1">
    <property type="nucleotide sequence ID" value="NZ_QQSW01000009.1"/>
</dbReference>
<dbReference type="Pfam" id="PF14316">
    <property type="entry name" value="DUF4381"/>
    <property type="match status" value="1"/>
</dbReference>